<name>B7G322_PHATC</name>
<dbReference type="Pfam" id="PF00149">
    <property type="entry name" value="Metallophos"/>
    <property type="match status" value="1"/>
</dbReference>
<dbReference type="AlphaFoldDB" id="B7G322"/>
<feature type="domain" description="Calcineurin-like phosphoesterase" evidence="1">
    <location>
        <begin position="114"/>
        <end position="310"/>
    </location>
</feature>
<dbReference type="PaxDb" id="2850-Phatr47351"/>
<dbReference type="Gene3D" id="3.60.21.10">
    <property type="match status" value="1"/>
</dbReference>
<dbReference type="PANTHER" id="PTHR42850">
    <property type="entry name" value="METALLOPHOSPHOESTERASE"/>
    <property type="match status" value="1"/>
</dbReference>
<dbReference type="SUPFAM" id="SSF56300">
    <property type="entry name" value="Metallo-dependent phosphatases"/>
    <property type="match status" value="1"/>
</dbReference>
<dbReference type="InterPro" id="IPR050126">
    <property type="entry name" value="Ap4A_hydrolase"/>
</dbReference>
<evidence type="ECO:0000259" key="1">
    <source>
        <dbReference type="Pfam" id="PF00149"/>
    </source>
</evidence>
<dbReference type="PANTHER" id="PTHR42850:SF4">
    <property type="entry name" value="ZINC-DEPENDENT ENDOPOLYPHOSPHATASE"/>
    <property type="match status" value="1"/>
</dbReference>
<organism evidence="2 3">
    <name type="scientific">Phaeodactylum tricornutum (strain CCAP 1055/1)</name>
    <dbReference type="NCBI Taxonomy" id="556484"/>
    <lineage>
        <taxon>Eukaryota</taxon>
        <taxon>Sar</taxon>
        <taxon>Stramenopiles</taxon>
        <taxon>Ochrophyta</taxon>
        <taxon>Bacillariophyta</taxon>
        <taxon>Bacillariophyceae</taxon>
        <taxon>Bacillariophycidae</taxon>
        <taxon>Naviculales</taxon>
        <taxon>Phaeodactylaceae</taxon>
        <taxon>Phaeodactylum</taxon>
    </lineage>
</organism>
<gene>
    <name evidence="2" type="ORF">PHATRDRAFT_47351</name>
</gene>
<dbReference type="Proteomes" id="UP000000759">
    <property type="component" value="Chromosome 13"/>
</dbReference>
<dbReference type="HOGENOM" id="CLU_023125_3_0_1"/>
<dbReference type="InParanoid" id="B7G322"/>
<dbReference type="InterPro" id="IPR004843">
    <property type="entry name" value="Calcineurin-like_PHP"/>
</dbReference>
<dbReference type="OrthoDB" id="10267127at2759"/>
<proteinExistence type="predicted"/>
<dbReference type="GO" id="GO:0000298">
    <property type="term" value="F:endopolyphosphatase activity"/>
    <property type="evidence" value="ECO:0007669"/>
    <property type="project" value="TreeGrafter"/>
</dbReference>
<dbReference type="OMA" id="NAAKTHN"/>
<sequence length="359" mass="41022">MKSSRLTHERLIPLALSLVYSNPFVVKVAPERNYYDLISVWRPWPENSLTRCDNQSVLSVSKDTNDSTDVCRPQYRSNRTPADIHFQKYHQIPKPKKMHLILPQVDKNNDKKGILVIGDVHGCFHELLRLHEKAVQENGGLQFQYVILVGDLCNKGPDSTNVIRHVRASPNWLCVRGNHDDGALAAALGDECRQRKARYHWIFGIDKTGSSNTNVLSDEDVLWMANLPYTIRIPAVVLGEEMDTLIVHAGLIPGVLLKDQSIETMITIREVEKDSDSHRFFYCKRSNEDSKERFLWADVWKGPERVIFGHDARRGLQQRKDKWTLGLDTGVVYGKKLMGVILPQRKLVQIDAVKTHKSV</sequence>
<dbReference type="GO" id="GO:0005737">
    <property type="term" value="C:cytoplasm"/>
    <property type="evidence" value="ECO:0007669"/>
    <property type="project" value="TreeGrafter"/>
</dbReference>
<reference evidence="2 3" key="1">
    <citation type="journal article" date="2008" name="Nature">
        <title>The Phaeodactylum genome reveals the evolutionary history of diatom genomes.</title>
        <authorList>
            <person name="Bowler C."/>
            <person name="Allen A.E."/>
            <person name="Badger J.H."/>
            <person name="Grimwood J."/>
            <person name="Jabbari K."/>
            <person name="Kuo A."/>
            <person name="Maheswari U."/>
            <person name="Martens C."/>
            <person name="Maumus F."/>
            <person name="Otillar R.P."/>
            <person name="Rayko E."/>
            <person name="Salamov A."/>
            <person name="Vandepoele K."/>
            <person name="Beszteri B."/>
            <person name="Gruber A."/>
            <person name="Heijde M."/>
            <person name="Katinka M."/>
            <person name="Mock T."/>
            <person name="Valentin K."/>
            <person name="Verret F."/>
            <person name="Berges J.A."/>
            <person name="Brownlee C."/>
            <person name="Cadoret J.P."/>
            <person name="Chiovitti A."/>
            <person name="Choi C.J."/>
            <person name="Coesel S."/>
            <person name="De Martino A."/>
            <person name="Detter J.C."/>
            <person name="Durkin C."/>
            <person name="Falciatore A."/>
            <person name="Fournet J."/>
            <person name="Haruta M."/>
            <person name="Huysman M.J."/>
            <person name="Jenkins B.D."/>
            <person name="Jiroutova K."/>
            <person name="Jorgensen R.E."/>
            <person name="Joubert Y."/>
            <person name="Kaplan A."/>
            <person name="Kroger N."/>
            <person name="Kroth P.G."/>
            <person name="La Roche J."/>
            <person name="Lindquist E."/>
            <person name="Lommer M."/>
            <person name="Martin-Jezequel V."/>
            <person name="Lopez P.J."/>
            <person name="Lucas S."/>
            <person name="Mangogna M."/>
            <person name="McGinnis K."/>
            <person name="Medlin L.K."/>
            <person name="Montsant A."/>
            <person name="Oudot-Le Secq M.P."/>
            <person name="Napoli C."/>
            <person name="Obornik M."/>
            <person name="Parker M.S."/>
            <person name="Petit J.L."/>
            <person name="Porcel B.M."/>
            <person name="Poulsen N."/>
            <person name="Robison M."/>
            <person name="Rychlewski L."/>
            <person name="Rynearson T.A."/>
            <person name="Schmutz J."/>
            <person name="Shapiro H."/>
            <person name="Siaut M."/>
            <person name="Stanley M."/>
            <person name="Sussman M.R."/>
            <person name="Taylor A.R."/>
            <person name="Vardi A."/>
            <person name="von Dassow P."/>
            <person name="Vyverman W."/>
            <person name="Willis A."/>
            <person name="Wyrwicz L.S."/>
            <person name="Rokhsar D.S."/>
            <person name="Weissenbach J."/>
            <person name="Armbrust E.V."/>
            <person name="Green B.R."/>
            <person name="Van de Peer Y."/>
            <person name="Grigoriev I.V."/>
        </authorList>
    </citation>
    <scope>NUCLEOTIDE SEQUENCE [LARGE SCALE GENOMIC DNA]</scope>
    <source>
        <strain evidence="2 3">CCAP 1055/1</strain>
    </source>
</reference>
<evidence type="ECO:0000313" key="3">
    <source>
        <dbReference type="Proteomes" id="UP000000759"/>
    </source>
</evidence>
<dbReference type="GeneID" id="7202406"/>
<dbReference type="KEGG" id="pti:PHATRDRAFT_47351"/>
<dbReference type="GO" id="GO:0016791">
    <property type="term" value="F:phosphatase activity"/>
    <property type="evidence" value="ECO:0007669"/>
    <property type="project" value="TreeGrafter"/>
</dbReference>
<dbReference type="InterPro" id="IPR029052">
    <property type="entry name" value="Metallo-depent_PP-like"/>
</dbReference>
<accession>B7G322</accession>
<dbReference type="eggNOG" id="KOG0371">
    <property type="taxonomic scope" value="Eukaryota"/>
</dbReference>
<dbReference type="STRING" id="556484.B7G322"/>
<reference evidence="3" key="2">
    <citation type="submission" date="2008-08" db="EMBL/GenBank/DDBJ databases">
        <authorList>
            <consortium name="Diatom Consortium"/>
            <person name="Grigoriev I."/>
            <person name="Grimwood J."/>
            <person name="Kuo A."/>
            <person name="Otillar R.P."/>
            <person name="Salamov A."/>
            <person name="Detter J.C."/>
            <person name="Lindquist E."/>
            <person name="Shapiro H."/>
            <person name="Lucas S."/>
            <person name="Glavina del Rio T."/>
            <person name="Pitluck S."/>
            <person name="Rokhsar D."/>
            <person name="Bowler C."/>
        </authorList>
    </citation>
    <scope>GENOME REANNOTATION</scope>
    <source>
        <strain evidence="3">CCAP 1055/1</strain>
    </source>
</reference>
<dbReference type="GO" id="GO:0006798">
    <property type="term" value="P:polyphosphate catabolic process"/>
    <property type="evidence" value="ECO:0007669"/>
    <property type="project" value="TreeGrafter"/>
</dbReference>
<dbReference type="CDD" id="cd00144">
    <property type="entry name" value="MPP_PPP_family"/>
    <property type="match status" value="1"/>
</dbReference>
<protein>
    <recommendedName>
        <fullName evidence="1">Calcineurin-like phosphoesterase domain-containing protein</fullName>
    </recommendedName>
</protein>
<keyword evidence="3" id="KW-1185">Reference proteome</keyword>
<evidence type="ECO:0000313" key="2">
    <source>
        <dbReference type="EMBL" id="EEC46755.1"/>
    </source>
</evidence>
<dbReference type="RefSeq" id="XP_002181541.1">
    <property type="nucleotide sequence ID" value="XM_002181505.1"/>
</dbReference>
<dbReference type="EMBL" id="CM000615">
    <property type="protein sequence ID" value="EEC46755.1"/>
    <property type="molecule type" value="Genomic_DNA"/>
</dbReference>